<keyword evidence="4" id="KW-1185">Reference proteome</keyword>
<evidence type="ECO:0000313" key="3">
    <source>
        <dbReference type="EMBL" id="KUI64142.1"/>
    </source>
</evidence>
<feature type="compositionally biased region" description="Polar residues" evidence="1">
    <location>
        <begin position="188"/>
        <end position="207"/>
    </location>
</feature>
<feature type="compositionally biased region" description="Low complexity" evidence="1">
    <location>
        <begin position="472"/>
        <end position="485"/>
    </location>
</feature>
<feature type="region of interest" description="Disordered" evidence="1">
    <location>
        <begin position="162"/>
        <end position="207"/>
    </location>
</feature>
<dbReference type="AlphaFoldDB" id="A0A194VJG8"/>
<feature type="region of interest" description="Disordered" evidence="1">
    <location>
        <begin position="111"/>
        <end position="136"/>
    </location>
</feature>
<feature type="region of interest" description="Disordered" evidence="1">
    <location>
        <begin position="500"/>
        <end position="527"/>
    </location>
</feature>
<dbReference type="Proteomes" id="UP000078559">
    <property type="component" value="Unassembled WGS sequence"/>
</dbReference>
<name>A0A194VJG8_CYTMA</name>
<feature type="region of interest" description="Disordered" evidence="1">
    <location>
        <begin position="460"/>
        <end position="485"/>
    </location>
</feature>
<evidence type="ECO:0008006" key="5">
    <source>
        <dbReference type="Google" id="ProtNLM"/>
    </source>
</evidence>
<keyword evidence="2" id="KW-0472">Membrane</keyword>
<feature type="compositionally biased region" description="Polar residues" evidence="1">
    <location>
        <begin position="352"/>
        <end position="378"/>
    </location>
</feature>
<accession>A0A194VJG8</accession>
<feature type="transmembrane region" description="Helical" evidence="2">
    <location>
        <begin position="652"/>
        <end position="675"/>
    </location>
</feature>
<proteinExistence type="predicted"/>
<sequence>MSGTNSTSPLQGFSVFQSALGAPLQFLPAVGTKELEQLIDAYLPGPASAPEKRASISMDFFDHSGQTGENFKYYAVYTPASTPVAAPAAKKARVASRKPTQQRSDFSHLPGMKILTKDGTDVTNSVSRGCKSKEQRDHAHLMRILKACDACKKKKIRCDPSHKKRTASQLESESKSEATKPVKKTRKTTSTPVAECTASTPTTAENSFNMDDIGLSADFSASLDESWEQFLTFNDEPAAAIPPDFYSAIPQDFDFFFGAENYNNFSPSASGSSVSPVQPVTPVGSFNVPQIDDFTSFGHNEPLALLQSGDSGQEPGLPYLNPAGQHGSNYVDFNLFSPSSGFIDEEPKLLKSGSNNRDASASPAQSTNGLNAPMSSTGLLGDREWRFDESDFTLSPGEPEWLVPGGQAAAARQQAARDGGLEFYGCSLPYHANDTGHNGKQPVNAVEELQGLDFTCRKSPVATTDTRSEHILGSTGPSSSSAATTPAPLLSRVAIPQVVQQHVKQQGTGNAHVTSQEHQALDSDRHRRVRTATSAAVPLSAMSTVVASSPSSGSLSPAGLPTGGVQVTNSLLVARSPNGPSQAVVSGVGLNRPAESLHSGSGVGNVNAAPTVLSQGLLSQGLLRPAANKALRSLERLLTDSALPTNPPVRQLLVSSTGLSQLVAFGLVSLLMVMVMSILPMQTQTPILANLPITSVVLLSLLSKVSAHQCPRAKTSGGAIHDSIRSTFRSTATTCRQSRPIWASSIARVPLLSCV</sequence>
<keyword evidence="2" id="KW-1133">Transmembrane helix</keyword>
<keyword evidence="2" id="KW-0812">Transmembrane</keyword>
<feature type="region of interest" description="Disordered" evidence="1">
    <location>
        <begin position="346"/>
        <end position="378"/>
    </location>
</feature>
<organism evidence="3 4">
    <name type="scientific">Cytospora mali</name>
    <name type="common">Apple Valsa canker fungus</name>
    <name type="synonym">Valsa mali</name>
    <dbReference type="NCBI Taxonomy" id="578113"/>
    <lineage>
        <taxon>Eukaryota</taxon>
        <taxon>Fungi</taxon>
        <taxon>Dikarya</taxon>
        <taxon>Ascomycota</taxon>
        <taxon>Pezizomycotina</taxon>
        <taxon>Sordariomycetes</taxon>
        <taxon>Sordariomycetidae</taxon>
        <taxon>Diaporthales</taxon>
        <taxon>Cytosporaceae</taxon>
        <taxon>Cytospora</taxon>
    </lineage>
</organism>
<protein>
    <recommendedName>
        <fullName evidence="5">Zn(2)-C6 fungal-type domain-containing protein</fullName>
    </recommendedName>
</protein>
<reference evidence="3" key="1">
    <citation type="submission" date="2014-12" db="EMBL/GenBank/DDBJ databases">
        <title>Genome Sequence of Valsa Canker Pathogens Uncovers a Specific Adaption of Colonization on Woody Bark.</title>
        <authorList>
            <person name="Yin Z."/>
            <person name="Liu H."/>
            <person name="Gao X."/>
            <person name="Li Z."/>
            <person name="Song N."/>
            <person name="Ke X."/>
            <person name="Dai Q."/>
            <person name="Wu Y."/>
            <person name="Sun Y."/>
            <person name="Xu J.-R."/>
            <person name="Kang Z.K."/>
            <person name="Wang L."/>
            <person name="Huang L."/>
        </authorList>
    </citation>
    <scope>NUCLEOTIDE SEQUENCE [LARGE SCALE GENOMIC DNA]</scope>
    <source>
        <strain evidence="3">03-8</strain>
    </source>
</reference>
<gene>
    <name evidence="3" type="ORF">VM1G_10909</name>
</gene>
<evidence type="ECO:0000256" key="1">
    <source>
        <dbReference type="SAM" id="MobiDB-lite"/>
    </source>
</evidence>
<feature type="compositionally biased region" description="Polar residues" evidence="1">
    <location>
        <begin position="500"/>
        <end position="518"/>
    </location>
</feature>
<dbReference type="EMBL" id="KN796121">
    <property type="protein sequence ID" value="KUI64142.1"/>
    <property type="molecule type" value="Genomic_DNA"/>
</dbReference>
<dbReference type="OrthoDB" id="4850804at2759"/>
<evidence type="ECO:0000313" key="4">
    <source>
        <dbReference type="Proteomes" id="UP000078559"/>
    </source>
</evidence>
<evidence type="ECO:0000256" key="2">
    <source>
        <dbReference type="SAM" id="Phobius"/>
    </source>
</evidence>